<dbReference type="InterPro" id="IPR003615">
    <property type="entry name" value="HNH_nuc"/>
</dbReference>
<keyword evidence="2" id="KW-0255">Endonuclease</keyword>
<feature type="domain" description="HNH" evidence="1">
    <location>
        <begin position="116"/>
        <end position="158"/>
    </location>
</feature>
<gene>
    <name evidence="2" type="ORF">SMALB_3916</name>
</gene>
<protein>
    <submittedName>
        <fullName evidence="2">HNH endonuclease</fullName>
    </submittedName>
</protein>
<dbReference type="GO" id="GO:0004519">
    <property type="term" value="F:endonuclease activity"/>
    <property type="evidence" value="ECO:0007669"/>
    <property type="project" value="UniProtKB-KW"/>
</dbReference>
<dbReference type="InterPro" id="IPR002711">
    <property type="entry name" value="HNH"/>
</dbReference>
<sequence length="176" mass="19914">MPHEHGIDTSHFSHPRVTIPEGPLRAAVANSTSYAEVMRALALPVNDANHRRVQVRTVQLGLDTTHFTRQTRRAIRPVASKPIADEVLRILPKGSYRINRARLCAALDEIGLPYECTRCGNTGQWQGKAMTLQIDHINGDWLDNRRGNLRYLCPNCHSITATWCGRDRRKERRATA</sequence>
<dbReference type="AlphaFoldDB" id="A0A7X5X3C8"/>
<dbReference type="Pfam" id="PF01844">
    <property type="entry name" value="HNH"/>
    <property type="match status" value="1"/>
</dbReference>
<dbReference type="GO" id="GO:0003676">
    <property type="term" value="F:nucleic acid binding"/>
    <property type="evidence" value="ECO:0007669"/>
    <property type="project" value="InterPro"/>
</dbReference>
<reference evidence="2 3" key="1">
    <citation type="submission" date="2020-02" db="EMBL/GenBank/DDBJ databases">
        <title>Streptomyces malaysiensis DSM14702 (JHCC583434, PFL_A843) Genome sequencing and assembly.</title>
        <authorList>
            <person name="Samborskyy M."/>
        </authorList>
    </citation>
    <scope>NUCLEOTIDE SEQUENCE [LARGE SCALE GENOMIC DNA]</scope>
    <source>
        <strain evidence="2 3">DSM 14702</strain>
    </source>
</reference>
<keyword evidence="2" id="KW-0540">Nuclease</keyword>
<organism evidence="2 3">
    <name type="scientific">Streptomyces malaysiensis</name>
    <dbReference type="NCBI Taxonomy" id="92644"/>
    <lineage>
        <taxon>Bacteria</taxon>
        <taxon>Bacillati</taxon>
        <taxon>Actinomycetota</taxon>
        <taxon>Actinomycetes</taxon>
        <taxon>Kitasatosporales</taxon>
        <taxon>Streptomycetaceae</taxon>
        <taxon>Streptomyces</taxon>
        <taxon>Streptomyces violaceusniger group</taxon>
    </lineage>
</organism>
<evidence type="ECO:0000313" key="3">
    <source>
        <dbReference type="Proteomes" id="UP000536624"/>
    </source>
</evidence>
<dbReference type="Proteomes" id="UP000536624">
    <property type="component" value="Unassembled WGS sequence"/>
</dbReference>
<keyword evidence="2" id="KW-0378">Hydrolase</keyword>
<evidence type="ECO:0000259" key="1">
    <source>
        <dbReference type="Pfam" id="PF01844"/>
    </source>
</evidence>
<dbReference type="GO" id="GO:0008270">
    <property type="term" value="F:zinc ion binding"/>
    <property type="evidence" value="ECO:0007669"/>
    <property type="project" value="InterPro"/>
</dbReference>
<accession>A0A7X5X3C8</accession>
<name>A0A7X5X3C8_STRMQ</name>
<evidence type="ECO:0000313" key="2">
    <source>
        <dbReference type="EMBL" id="NIY65907.1"/>
    </source>
</evidence>
<comment type="caution">
    <text evidence="2">The sequence shown here is derived from an EMBL/GenBank/DDBJ whole genome shotgun (WGS) entry which is preliminary data.</text>
</comment>
<dbReference type="CDD" id="cd00085">
    <property type="entry name" value="HNHc"/>
    <property type="match status" value="1"/>
</dbReference>
<dbReference type="EMBL" id="JAALLH010000001">
    <property type="protein sequence ID" value="NIY65907.1"/>
    <property type="molecule type" value="Genomic_DNA"/>
</dbReference>
<proteinExistence type="predicted"/>